<dbReference type="AlphaFoldDB" id="A0A8H6LWH7"/>
<name>A0A8H6LWH7_9AGAR</name>
<organism evidence="2 3">
    <name type="scientific">Ephemerocybe angulata</name>
    <dbReference type="NCBI Taxonomy" id="980116"/>
    <lineage>
        <taxon>Eukaryota</taxon>
        <taxon>Fungi</taxon>
        <taxon>Dikarya</taxon>
        <taxon>Basidiomycota</taxon>
        <taxon>Agaricomycotina</taxon>
        <taxon>Agaricomycetes</taxon>
        <taxon>Agaricomycetidae</taxon>
        <taxon>Agaricales</taxon>
        <taxon>Agaricineae</taxon>
        <taxon>Psathyrellaceae</taxon>
        <taxon>Ephemerocybe</taxon>
    </lineage>
</organism>
<feature type="region of interest" description="Disordered" evidence="1">
    <location>
        <begin position="249"/>
        <end position="274"/>
    </location>
</feature>
<keyword evidence="3" id="KW-1185">Reference proteome</keyword>
<comment type="caution">
    <text evidence="2">The sequence shown here is derived from an EMBL/GenBank/DDBJ whole genome shotgun (WGS) entry which is preliminary data.</text>
</comment>
<evidence type="ECO:0000313" key="3">
    <source>
        <dbReference type="Proteomes" id="UP000521943"/>
    </source>
</evidence>
<accession>A0A8H6LWH7</accession>
<feature type="region of interest" description="Disordered" evidence="1">
    <location>
        <begin position="354"/>
        <end position="381"/>
    </location>
</feature>
<reference evidence="2 3" key="1">
    <citation type="submission" date="2020-07" db="EMBL/GenBank/DDBJ databases">
        <title>Comparative genomics of pyrophilous fungi reveals a link between fire events and developmental genes.</title>
        <authorList>
            <consortium name="DOE Joint Genome Institute"/>
            <person name="Steindorff A.S."/>
            <person name="Carver A."/>
            <person name="Calhoun S."/>
            <person name="Stillman K."/>
            <person name="Liu H."/>
            <person name="Lipzen A."/>
            <person name="Pangilinan J."/>
            <person name="Labutti K."/>
            <person name="Bruns T.D."/>
            <person name="Grigoriev I.V."/>
        </authorList>
    </citation>
    <scope>NUCLEOTIDE SEQUENCE [LARGE SCALE GENOMIC DNA]</scope>
    <source>
        <strain evidence="2 3">CBS 144469</strain>
    </source>
</reference>
<proteinExistence type="predicted"/>
<sequence length="467" mass="52677">MAIGIMASRFQPIVLHGMVMGERVLRVGGESLAGLRWTHRGARYDSVRPSNRSESVRRCTRLAYRKIVSFASISIALVMPARPVFTRPGLWTDIDYRLPSNVVLHRRGWYRCGILEHDSHCNSTVPSREREADEAECYLCVYECLHESSRLPPLSHPSVIWTPSISWVPIRGQQDVLVLRSWPTFFTDSSARFDSLSCGEWVRRNDRGCERPGCSISINLEEFKCTASSRRSSLPAPHPLQLVRAQANTHTGEAPASKFDVSLHPAPSMTNGPKNNNWELEFDFEPVPLTARSSALSFAASTAVNDESTPETTHYAASSSRQNTKGHSHRRSNSIFEGLETLWVEEVRDWGTNHNARAHSSGPCARSKNAPSPQEEEEEVRRAEKRMAWRRWTRWSFPQADADAGKALSLAIRLPTGQRLVHTFAAFADLADPYAYTDKNLFSLRLPRPRLLSRNPSLKHISRQLKA</sequence>
<evidence type="ECO:0008006" key="4">
    <source>
        <dbReference type="Google" id="ProtNLM"/>
    </source>
</evidence>
<protein>
    <recommendedName>
        <fullName evidence="4">UBX domain-containing protein</fullName>
    </recommendedName>
</protein>
<evidence type="ECO:0000313" key="2">
    <source>
        <dbReference type="EMBL" id="KAF6743781.1"/>
    </source>
</evidence>
<feature type="region of interest" description="Disordered" evidence="1">
    <location>
        <begin position="302"/>
        <end position="332"/>
    </location>
</feature>
<gene>
    <name evidence="2" type="ORF">DFP72DRAFT_1098193</name>
</gene>
<dbReference type="EMBL" id="JACGCI010000136">
    <property type="protein sequence ID" value="KAF6743781.1"/>
    <property type="molecule type" value="Genomic_DNA"/>
</dbReference>
<dbReference type="Proteomes" id="UP000521943">
    <property type="component" value="Unassembled WGS sequence"/>
</dbReference>
<feature type="compositionally biased region" description="Polar residues" evidence="1">
    <location>
        <begin position="302"/>
        <end position="323"/>
    </location>
</feature>
<evidence type="ECO:0000256" key="1">
    <source>
        <dbReference type="SAM" id="MobiDB-lite"/>
    </source>
</evidence>